<organism evidence="3 4">
    <name type="scientific">Azonexus hydrophilus</name>
    <dbReference type="NCBI Taxonomy" id="418702"/>
    <lineage>
        <taxon>Bacteria</taxon>
        <taxon>Pseudomonadati</taxon>
        <taxon>Pseudomonadota</taxon>
        <taxon>Betaproteobacteria</taxon>
        <taxon>Rhodocyclales</taxon>
        <taxon>Azonexaceae</taxon>
        <taxon>Azonexus</taxon>
    </lineage>
</organism>
<dbReference type="InterPro" id="IPR011856">
    <property type="entry name" value="tRNA_endonuc-like_dom_sf"/>
</dbReference>
<dbReference type="EMBL" id="CP151406">
    <property type="protein sequence ID" value="WZJ21399.1"/>
    <property type="molecule type" value="Genomic_DNA"/>
</dbReference>
<reference evidence="3 4" key="1">
    <citation type="submission" date="2024-04" db="EMBL/GenBank/DDBJ databases">
        <title>Dissimilatory iodate-reducing microorganisms contribute to the enrichment of iodine in groundwater.</title>
        <authorList>
            <person name="Jiang Z."/>
        </authorList>
    </citation>
    <scope>NUCLEOTIDE SEQUENCE [LARGE SCALE GENOMIC DNA]</scope>
    <source>
        <strain evidence="3 4">NCP973</strain>
    </source>
</reference>
<name>A0ABZ2XHU2_9RHOO</name>
<evidence type="ECO:0000256" key="1">
    <source>
        <dbReference type="ARBA" id="ARBA00006738"/>
    </source>
</evidence>
<dbReference type="Gene3D" id="3.40.1350.10">
    <property type="match status" value="1"/>
</dbReference>
<protein>
    <recommendedName>
        <fullName evidence="2">UPF0102 protein AADV58_15825</fullName>
    </recommendedName>
</protein>
<dbReference type="NCBIfam" id="TIGR00252">
    <property type="entry name" value="YraN family protein"/>
    <property type="match status" value="1"/>
</dbReference>
<dbReference type="InterPro" id="IPR011335">
    <property type="entry name" value="Restrct_endonuc-II-like"/>
</dbReference>
<dbReference type="PANTHER" id="PTHR34039:SF1">
    <property type="entry name" value="UPF0102 PROTEIN YRAN"/>
    <property type="match status" value="1"/>
</dbReference>
<keyword evidence="4" id="KW-1185">Reference proteome</keyword>
<evidence type="ECO:0000313" key="3">
    <source>
        <dbReference type="EMBL" id="WZJ21399.1"/>
    </source>
</evidence>
<dbReference type="HAMAP" id="MF_00048">
    <property type="entry name" value="UPF0102"/>
    <property type="match status" value="1"/>
</dbReference>
<dbReference type="NCBIfam" id="NF009150">
    <property type="entry name" value="PRK12497.1-3"/>
    <property type="match status" value="1"/>
</dbReference>
<evidence type="ECO:0000256" key="2">
    <source>
        <dbReference type="HAMAP-Rule" id="MF_00048"/>
    </source>
</evidence>
<dbReference type="CDD" id="cd20736">
    <property type="entry name" value="PoNe_Nuclease"/>
    <property type="match status" value="1"/>
</dbReference>
<evidence type="ECO:0000313" key="4">
    <source>
        <dbReference type="Proteomes" id="UP001479520"/>
    </source>
</evidence>
<dbReference type="PANTHER" id="PTHR34039">
    <property type="entry name" value="UPF0102 PROTEIN YRAN"/>
    <property type="match status" value="1"/>
</dbReference>
<proteinExistence type="inferred from homology"/>
<accession>A0ABZ2XHU2</accession>
<dbReference type="SUPFAM" id="SSF52980">
    <property type="entry name" value="Restriction endonuclease-like"/>
    <property type="match status" value="1"/>
</dbReference>
<dbReference type="InterPro" id="IPR003509">
    <property type="entry name" value="UPF0102_YraN-like"/>
</dbReference>
<dbReference type="Proteomes" id="UP001479520">
    <property type="component" value="Chromosome"/>
</dbReference>
<dbReference type="Pfam" id="PF02021">
    <property type="entry name" value="UPF0102"/>
    <property type="match status" value="1"/>
</dbReference>
<dbReference type="RefSeq" id="WP_341743671.1">
    <property type="nucleotide sequence ID" value="NZ_CP151406.1"/>
</dbReference>
<sequence length="120" mass="13487">MRTKTNDTTVARGREAETLAAAYLEGCGLRLIARNFRVRGGEIDLIMRDRATLVFVEVRQRSRSDFGGAGASITAAKRRRIVLAARHWLAWRGDCACRFDCVLIDGERLEWLRDAFTGDA</sequence>
<comment type="similarity">
    <text evidence="1 2">Belongs to the UPF0102 family.</text>
</comment>
<gene>
    <name evidence="3" type="ORF">AADV58_15825</name>
</gene>